<dbReference type="AlphaFoldDB" id="A0A967C3Q5"/>
<keyword evidence="4" id="KW-1185">Reference proteome</keyword>
<accession>A0A967C3Q5</accession>
<dbReference type="RefSeq" id="WP_167221542.1">
    <property type="nucleotide sequence ID" value="NZ_JAAQPH010000002.1"/>
</dbReference>
<proteinExistence type="predicted"/>
<name>A0A967C3Q5_9PROT</name>
<dbReference type="PROSITE" id="PS51257">
    <property type="entry name" value="PROKAR_LIPOPROTEIN"/>
    <property type="match status" value="1"/>
</dbReference>
<sequence length="124" mass="13238">MSALGLKGPKTLTLLGVVFFLSACAQSQPAGDPSYAALAPRAEVLARNTVQTALETAQSRSSLGWSFVEDGSSGAITPLRSYKSTTGYYCREYVEVIETAANGSNSRQRTACRDVDGVWKPIRS</sequence>
<organism evidence="3 4">
    <name type="scientific">Pelagibius litoralis</name>
    <dbReference type="NCBI Taxonomy" id="374515"/>
    <lineage>
        <taxon>Bacteria</taxon>
        <taxon>Pseudomonadati</taxon>
        <taxon>Pseudomonadota</taxon>
        <taxon>Alphaproteobacteria</taxon>
        <taxon>Rhodospirillales</taxon>
        <taxon>Rhodovibrionaceae</taxon>
        <taxon>Pelagibius</taxon>
    </lineage>
</organism>
<feature type="chain" id="PRO_5037031699" description="Surface antigen domain-containing protein" evidence="1">
    <location>
        <begin position="26"/>
        <end position="124"/>
    </location>
</feature>
<evidence type="ECO:0000259" key="2">
    <source>
        <dbReference type="Pfam" id="PF16998"/>
    </source>
</evidence>
<evidence type="ECO:0000313" key="3">
    <source>
        <dbReference type="EMBL" id="NIA67725.1"/>
    </source>
</evidence>
<reference evidence="3" key="1">
    <citation type="submission" date="2020-03" db="EMBL/GenBank/DDBJ databases">
        <title>Genome of Pelagibius litoralis DSM 21314T.</title>
        <authorList>
            <person name="Wang G."/>
        </authorList>
    </citation>
    <scope>NUCLEOTIDE SEQUENCE</scope>
    <source>
        <strain evidence="3">DSM 21314</strain>
    </source>
</reference>
<feature type="signal peptide" evidence="1">
    <location>
        <begin position="1"/>
        <end position="25"/>
    </location>
</feature>
<gene>
    <name evidence="3" type="ORF">HBA54_03900</name>
</gene>
<dbReference type="EMBL" id="JAAQPH010000002">
    <property type="protein sequence ID" value="NIA67725.1"/>
    <property type="molecule type" value="Genomic_DNA"/>
</dbReference>
<dbReference type="InterPro" id="IPR032635">
    <property type="entry name" value="Anti_2"/>
</dbReference>
<dbReference type="Pfam" id="PF16998">
    <property type="entry name" value="17kDa_Anti_2"/>
    <property type="match status" value="1"/>
</dbReference>
<evidence type="ECO:0000313" key="4">
    <source>
        <dbReference type="Proteomes" id="UP000761264"/>
    </source>
</evidence>
<keyword evidence="1" id="KW-0732">Signal</keyword>
<protein>
    <recommendedName>
        <fullName evidence="2">Surface antigen domain-containing protein</fullName>
    </recommendedName>
</protein>
<feature type="domain" description="Surface antigen" evidence="2">
    <location>
        <begin position="45"/>
        <end position="120"/>
    </location>
</feature>
<comment type="caution">
    <text evidence="3">The sequence shown here is derived from an EMBL/GenBank/DDBJ whole genome shotgun (WGS) entry which is preliminary data.</text>
</comment>
<dbReference type="Proteomes" id="UP000761264">
    <property type="component" value="Unassembled WGS sequence"/>
</dbReference>
<evidence type="ECO:0000256" key="1">
    <source>
        <dbReference type="SAM" id="SignalP"/>
    </source>
</evidence>